<dbReference type="AlphaFoldDB" id="A0AAV2EEG2"/>
<dbReference type="Proteomes" id="UP001497516">
    <property type="component" value="Chromosome 4"/>
</dbReference>
<proteinExistence type="predicted"/>
<evidence type="ECO:0000313" key="1">
    <source>
        <dbReference type="EMBL" id="CAL1383960.1"/>
    </source>
</evidence>
<accession>A0AAV2EEG2</accession>
<protein>
    <submittedName>
        <fullName evidence="1">Uncharacterized protein</fullName>
    </submittedName>
</protein>
<keyword evidence="2" id="KW-1185">Reference proteome</keyword>
<evidence type="ECO:0000313" key="2">
    <source>
        <dbReference type="Proteomes" id="UP001497516"/>
    </source>
</evidence>
<dbReference type="EMBL" id="OZ034817">
    <property type="protein sequence ID" value="CAL1383960.1"/>
    <property type="molecule type" value="Genomic_DNA"/>
</dbReference>
<sequence>MEKKENRGGVGGPKLKKVVDLWTTTIQILPSGKFYLELGEEAMDSLAAEELRFPIPTISSDSAIVAKLCEGAKSGGGAGKEERERQESQ</sequence>
<name>A0AAV2EEG2_9ROSI</name>
<organism evidence="1 2">
    <name type="scientific">Linum trigynum</name>
    <dbReference type="NCBI Taxonomy" id="586398"/>
    <lineage>
        <taxon>Eukaryota</taxon>
        <taxon>Viridiplantae</taxon>
        <taxon>Streptophyta</taxon>
        <taxon>Embryophyta</taxon>
        <taxon>Tracheophyta</taxon>
        <taxon>Spermatophyta</taxon>
        <taxon>Magnoliopsida</taxon>
        <taxon>eudicotyledons</taxon>
        <taxon>Gunneridae</taxon>
        <taxon>Pentapetalae</taxon>
        <taxon>rosids</taxon>
        <taxon>fabids</taxon>
        <taxon>Malpighiales</taxon>
        <taxon>Linaceae</taxon>
        <taxon>Linum</taxon>
    </lineage>
</organism>
<reference evidence="1 2" key="1">
    <citation type="submission" date="2024-04" db="EMBL/GenBank/DDBJ databases">
        <authorList>
            <person name="Fracassetti M."/>
        </authorList>
    </citation>
    <scope>NUCLEOTIDE SEQUENCE [LARGE SCALE GENOMIC DNA]</scope>
</reference>
<gene>
    <name evidence="1" type="ORF">LTRI10_LOCUS25198</name>
</gene>